<dbReference type="AlphaFoldDB" id="A0A3A4QZ03"/>
<gene>
    <name evidence="3" type="ORF">C4541_09430</name>
</gene>
<dbReference type="SUPFAM" id="SSF68912">
    <property type="entry name" value="Rho N-terminal domain-like"/>
    <property type="match status" value="1"/>
</dbReference>
<dbReference type="GO" id="GO:0006353">
    <property type="term" value="P:DNA-templated transcription termination"/>
    <property type="evidence" value="ECO:0007669"/>
    <property type="project" value="InterPro"/>
</dbReference>
<evidence type="ECO:0000313" key="4">
    <source>
        <dbReference type="Proteomes" id="UP000266426"/>
    </source>
</evidence>
<dbReference type="EMBL" id="QZJZ01000073">
    <property type="protein sequence ID" value="RJP57949.1"/>
    <property type="molecule type" value="Genomic_DNA"/>
</dbReference>
<accession>A0A3A4QZ03</accession>
<dbReference type="Pfam" id="PF16258">
    <property type="entry name" value="DUF4912"/>
    <property type="match status" value="1"/>
</dbReference>
<feature type="region of interest" description="Disordered" evidence="1">
    <location>
        <begin position="1"/>
        <end position="25"/>
    </location>
</feature>
<evidence type="ECO:0000256" key="1">
    <source>
        <dbReference type="SAM" id="MobiDB-lite"/>
    </source>
</evidence>
<reference evidence="3 4" key="1">
    <citation type="journal article" date="2017" name="ISME J.">
        <title>Energy and carbon metabolisms in a deep terrestrial subsurface fluid microbial community.</title>
        <authorList>
            <person name="Momper L."/>
            <person name="Jungbluth S.P."/>
            <person name="Lee M.D."/>
            <person name="Amend J.P."/>
        </authorList>
    </citation>
    <scope>NUCLEOTIDE SEQUENCE [LARGE SCALE GENOMIC DNA]</scope>
    <source>
        <strain evidence="3">SURF_26</strain>
    </source>
</reference>
<dbReference type="InterPro" id="IPR011112">
    <property type="entry name" value="Rho-like_N"/>
</dbReference>
<sequence length="378" mass="42103">MILSVEKGGPMDKSQLQSMTKQELSERAKDLNLSGFSRMSKAELVQLILDNTKSEPVAETKNSRTKKTKASGAESKSVSRTVSETTTAVVDFKDEAEKSKYYVGGGIREQFYEESFVFPQEYGSTKIVLMVRDPYWMYAYWEVTYQKIEEMKKKIGDQFNNSKLILRVKDTTNSSADDTDKYFDIHLAPGANNWYINVPSDCSDYIVDLGFLSPDGKFYLVARSNRISVPRVGVSDEVDEEYATIDELDKIYALSGGLSIGMSSGEIREMMKKRIEQAISSGAFSGAVSSWGSGGLVKKEKKERNFFLVVNTELIVYGATVPDAELTIQGKPKKLNPDGTFSMRFALPDGLQEIPVKAISSDKIDEITITPIVSKKTV</sequence>
<feature type="domain" description="Rho termination factor-like N-terminal" evidence="2">
    <location>
        <begin position="15"/>
        <end position="57"/>
    </location>
</feature>
<evidence type="ECO:0000313" key="3">
    <source>
        <dbReference type="EMBL" id="RJP57949.1"/>
    </source>
</evidence>
<dbReference type="SMART" id="SM00959">
    <property type="entry name" value="Rho_N"/>
    <property type="match status" value="1"/>
</dbReference>
<dbReference type="Gene3D" id="1.10.720.10">
    <property type="match status" value="1"/>
</dbReference>
<dbReference type="Proteomes" id="UP000266426">
    <property type="component" value="Unassembled WGS sequence"/>
</dbReference>
<organism evidence="3 4">
    <name type="scientific">Candidatus Auribacter fodinae</name>
    <dbReference type="NCBI Taxonomy" id="2093366"/>
    <lineage>
        <taxon>Bacteria</taxon>
        <taxon>Pseudomonadati</taxon>
        <taxon>Candidatus Auribacterota</taxon>
        <taxon>Candidatus Auribacteria</taxon>
        <taxon>Candidatus Auribacterales</taxon>
        <taxon>Candidatus Auribacteraceae</taxon>
        <taxon>Candidatus Auribacter</taxon>
    </lineage>
</organism>
<name>A0A3A4QZ03_9BACT</name>
<dbReference type="InterPro" id="IPR036269">
    <property type="entry name" value="Rho_N_sf"/>
</dbReference>
<feature type="region of interest" description="Disordered" evidence="1">
    <location>
        <begin position="55"/>
        <end position="80"/>
    </location>
</feature>
<evidence type="ECO:0000259" key="2">
    <source>
        <dbReference type="SMART" id="SM00959"/>
    </source>
</evidence>
<dbReference type="Pfam" id="PF07498">
    <property type="entry name" value="Rho_N"/>
    <property type="match status" value="1"/>
</dbReference>
<proteinExistence type="predicted"/>
<dbReference type="InterPro" id="IPR032585">
    <property type="entry name" value="DUF4912"/>
</dbReference>
<protein>
    <submittedName>
        <fullName evidence="3">DUF4912 domain-containing protein</fullName>
    </submittedName>
</protein>
<comment type="caution">
    <text evidence="3">The sequence shown here is derived from an EMBL/GenBank/DDBJ whole genome shotgun (WGS) entry which is preliminary data.</text>
</comment>